<dbReference type="InParanoid" id="A0A409WBL6"/>
<accession>A0A409WBL6</accession>
<feature type="region of interest" description="Disordered" evidence="1">
    <location>
        <begin position="93"/>
        <end position="117"/>
    </location>
</feature>
<sequence length="117" mass="11969">MSAGNLGNCPNPVPVTVVEFVFPTGVEESLALLLEEPEAPAGVAVVAEVEAELTVVVGPEPESEKVEGRGILCGPFLGFLALGPASCPSLSLPSLPRPPSRGRPNSALAGRNIVRDS</sequence>
<dbReference type="AlphaFoldDB" id="A0A409WBL6"/>
<keyword evidence="3" id="KW-1185">Reference proteome</keyword>
<evidence type="ECO:0000313" key="3">
    <source>
        <dbReference type="Proteomes" id="UP000284706"/>
    </source>
</evidence>
<dbReference type="EMBL" id="NHYE01005219">
    <property type="protein sequence ID" value="PPQ75881.1"/>
    <property type="molecule type" value="Genomic_DNA"/>
</dbReference>
<evidence type="ECO:0000256" key="1">
    <source>
        <dbReference type="SAM" id="MobiDB-lite"/>
    </source>
</evidence>
<evidence type="ECO:0000313" key="2">
    <source>
        <dbReference type="EMBL" id="PPQ75881.1"/>
    </source>
</evidence>
<reference evidence="2 3" key="1">
    <citation type="journal article" date="2018" name="Evol. Lett.">
        <title>Horizontal gene cluster transfer increased hallucinogenic mushroom diversity.</title>
        <authorList>
            <person name="Reynolds H.T."/>
            <person name="Vijayakumar V."/>
            <person name="Gluck-Thaler E."/>
            <person name="Korotkin H.B."/>
            <person name="Matheny P.B."/>
            <person name="Slot J.C."/>
        </authorList>
    </citation>
    <scope>NUCLEOTIDE SEQUENCE [LARGE SCALE GENOMIC DNA]</scope>
    <source>
        <strain evidence="2 3">SRW20</strain>
    </source>
</reference>
<comment type="caution">
    <text evidence="2">The sequence shown here is derived from an EMBL/GenBank/DDBJ whole genome shotgun (WGS) entry which is preliminary data.</text>
</comment>
<proteinExistence type="predicted"/>
<dbReference type="Proteomes" id="UP000284706">
    <property type="component" value="Unassembled WGS sequence"/>
</dbReference>
<gene>
    <name evidence="2" type="ORF">CVT26_001068</name>
</gene>
<name>A0A409WBL6_9AGAR</name>
<protein>
    <submittedName>
        <fullName evidence="2">Uncharacterized protein</fullName>
    </submittedName>
</protein>
<organism evidence="2 3">
    <name type="scientific">Gymnopilus dilepis</name>
    <dbReference type="NCBI Taxonomy" id="231916"/>
    <lineage>
        <taxon>Eukaryota</taxon>
        <taxon>Fungi</taxon>
        <taxon>Dikarya</taxon>
        <taxon>Basidiomycota</taxon>
        <taxon>Agaricomycotina</taxon>
        <taxon>Agaricomycetes</taxon>
        <taxon>Agaricomycetidae</taxon>
        <taxon>Agaricales</taxon>
        <taxon>Agaricineae</taxon>
        <taxon>Hymenogastraceae</taxon>
        <taxon>Gymnopilus</taxon>
    </lineage>
</organism>